<name>A0A2P2NZV1_RHIMU</name>
<organism evidence="1">
    <name type="scientific">Rhizophora mucronata</name>
    <name type="common">Asiatic mangrove</name>
    <dbReference type="NCBI Taxonomy" id="61149"/>
    <lineage>
        <taxon>Eukaryota</taxon>
        <taxon>Viridiplantae</taxon>
        <taxon>Streptophyta</taxon>
        <taxon>Embryophyta</taxon>
        <taxon>Tracheophyta</taxon>
        <taxon>Spermatophyta</taxon>
        <taxon>Magnoliopsida</taxon>
        <taxon>eudicotyledons</taxon>
        <taxon>Gunneridae</taxon>
        <taxon>Pentapetalae</taxon>
        <taxon>rosids</taxon>
        <taxon>fabids</taxon>
        <taxon>Malpighiales</taxon>
        <taxon>Rhizophoraceae</taxon>
        <taxon>Rhizophora</taxon>
    </lineage>
</organism>
<proteinExistence type="predicted"/>
<reference evidence="1" key="1">
    <citation type="submission" date="2018-02" db="EMBL/GenBank/DDBJ databases">
        <title>Rhizophora mucronata_Transcriptome.</title>
        <authorList>
            <person name="Meera S.P."/>
            <person name="Sreeshan A."/>
            <person name="Augustine A."/>
        </authorList>
    </citation>
    <scope>NUCLEOTIDE SEQUENCE</scope>
    <source>
        <tissue evidence="1">Leaf</tissue>
    </source>
</reference>
<dbReference type="EMBL" id="GGEC01067478">
    <property type="protein sequence ID" value="MBX47962.1"/>
    <property type="molecule type" value="Transcribed_RNA"/>
</dbReference>
<evidence type="ECO:0000313" key="1">
    <source>
        <dbReference type="EMBL" id="MBX47962.1"/>
    </source>
</evidence>
<protein>
    <submittedName>
        <fullName evidence="1">Uncharacterized protein</fullName>
    </submittedName>
</protein>
<sequence length="28" mass="3219">MLLTAFPLKIHDFPIDIETVKRGSIFCL</sequence>
<accession>A0A2P2NZV1</accession>
<dbReference type="AlphaFoldDB" id="A0A2P2NZV1"/>